<keyword evidence="1" id="KW-1133">Transmembrane helix</keyword>
<dbReference type="EMBL" id="GBRH01237920">
    <property type="protein sequence ID" value="JAD59975.1"/>
    <property type="molecule type" value="Transcribed_RNA"/>
</dbReference>
<sequence>MPLIVSRSYTQLGMSNTAKCHLVMHSGTKALPFICIALLYIYLSL</sequence>
<keyword evidence="1" id="KW-0472">Membrane</keyword>
<organism evidence="2">
    <name type="scientific">Arundo donax</name>
    <name type="common">Giant reed</name>
    <name type="synonym">Donax arundinaceus</name>
    <dbReference type="NCBI Taxonomy" id="35708"/>
    <lineage>
        <taxon>Eukaryota</taxon>
        <taxon>Viridiplantae</taxon>
        <taxon>Streptophyta</taxon>
        <taxon>Embryophyta</taxon>
        <taxon>Tracheophyta</taxon>
        <taxon>Spermatophyta</taxon>
        <taxon>Magnoliopsida</taxon>
        <taxon>Liliopsida</taxon>
        <taxon>Poales</taxon>
        <taxon>Poaceae</taxon>
        <taxon>PACMAD clade</taxon>
        <taxon>Arundinoideae</taxon>
        <taxon>Arundineae</taxon>
        <taxon>Arundo</taxon>
    </lineage>
</organism>
<accession>A0A0A9BFG0</accession>
<reference evidence="2" key="2">
    <citation type="journal article" date="2015" name="Data Brief">
        <title>Shoot transcriptome of the giant reed, Arundo donax.</title>
        <authorList>
            <person name="Barrero R.A."/>
            <person name="Guerrero F.D."/>
            <person name="Moolhuijzen P."/>
            <person name="Goolsby J.A."/>
            <person name="Tidwell J."/>
            <person name="Bellgard S.E."/>
            <person name="Bellgard M.I."/>
        </authorList>
    </citation>
    <scope>NUCLEOTIDE SEQUENCE</scope>
    <source>
        <tissue evidence="2">Shoot tissue taken approximately 20 cm above the soil surface</tissue>
    </source>
</reference>
<evidence type="ECO:0000256" key="1">
    <source>
        <dbReference type="SAM" id="Phobius"/>
    </source>
</evidence>
<name>A0A0A9BFG0_ARUDO</name>
<keyword evidence="1" id="KW-0812">Transmembrane</keyword>
<evidence type="ECO:0000313" key="2">
    <source>
        <dbReference type="EMBL" id="JAD59975.1"/>
    </source>
</evidence>
<proteinExistence type="predicted"/>
<reference evidence="2" key="1">
    <citation type="submission" date="2014-09" db="EMBL/GenBank/DDBJ databases">
        <authorList>
            <person name="Magalhaes I.L.F."/>
            <person name="Oliveira U."/>
            <person name="Santos F.R."/>
            <person name="Vidigal T.H.D.A."/>
            <person name="Brescovit A.D."/>
            <person name="Santos A.J."/>
        </authorList>
    </citation>
    <scope>NUCLEOTIDE SEQUENCE</scope>
    <source>
        <tissue evidence="2">Shoot tissue taken approximately 20 cm above the soil surface</tissue>
    </source>
</reference>
<dbReference type="AlphaFoldDB" id="A0A0A9BFG0"/>
<protein>
    <submittedName>
        <fullName evidence="2">Uncharacterized protein</fullName>
    </submittedName>
</protein>
<feature type="transmembrane region" description="Helical" evidence="1">
    <location>
        <begin position="21"/>
        <end position="43"/>
    </location>
</feature>